<feature type="compositionally biased region" description="Polar residues" evidence="2">
    <location>
        <begin position="311"/>
        <end position="321"/>
    </location>
</feature>
<feature type="region of interest" description="Disordered" evidence="2">
    <location>
        <begin position="1"/>
        <end position="46"/>
    </location>
</feature>
<evidence type="ECO:0000256" key="2">
    <source>
        <dbReference type="SAM" id="MobiDB-lite"/>
    </source>
</evidence>
<dbReference type="GO" id="GO:0005634">
    <property type="term" value="C:nucleus"/>
    <property type="evidence" value="ECO:0007669"/>
    <property type="project" value="UniProtKB-SubCell"/>
</dbReference>
<feature type="domain" description="BESS" evidence="4">
    <location>
        <begin position="382"/>
        <end position="421"/>
    </location>
</feature>
<comment type="subcellular location">
    <subcellularLocation>
        <location evidence="1">Nucleus</location>
    </subcellularLocation>
</comment>
<dbReference type="GO" id="GO:0003677">
    <property type="term" value="F:DNA binding"/>
    <property type="evidence" value="ECO:0007669"/>
    <property type="project" value="InterPro"/>
</dbReference>
<feature type="domain" description="MADF" evidence="3">
    <location>
        <begin position="194"/>
        <end position="278"/>
    </location>
</feature>
<dbReference type="PROSITE" id="PS51029">
    <property type="entry name" value="MADF"/>
    <property type="match status" value="1"/>
</dbReference>
<evidence type="ECO:0000313" key="6">
    <source>
        <dbReference type="Proteomes" id="UP000479000"/>
    </source>
</evidence>
<dbReference type="GO" id="GO:0006357">
    <property type="term" value="P:regulation of transcription by RNA polymerase II"/>
    <property type="evidence" value="ECO:0007669"/>
    <property type="project" value="TreeGrafter"/>
</dbReference>
<dbReference type="InterPro" id="IPR039353">
    <property type="entry name" value="TF_Adf1"/>
</dbReference>
<dbReference type="EMBL" id="CADCXU010005885">
    <property type="protein sequence ID" value="CAA9997578.1"/>
    <property type="molecule type" value="Genomic_DNA"/>
</dbReference>
<dbReference type="OrthoDB" id="8180805at2759"/>
<dbReference type="GO" id="GO:0005667">
    <property type="term" value="C:transcription regulator complex"/>
    <property type="evidence" value="ECO:0007669"/>
    <property type="project" value="TreeGrafter"/>
</dbReference>
<dbReference type="PANTHER" id="PTHR12243:SF60">
    <property type="entry name" value="SI:CH211-15D5.12-RELATED"/>
    <property type="match status" value="1"/>
</dbReference>
<evidence type="ECO:0000259" key="3">
    <source>
        <dbReference type="PROSITE" id="PS51029"/>
    </source>
</evidence>
<dbReference type="PROSITE" id="PS51031">
    <property type="entry name" value="BESS"/>
    <property type="match status" value="1"/>
</dbReference>
<keyword evidence="6" id="KW-1185">Reference proteome</keyword>
<organism evidence="5 6">
    <name type="scientific">Nesidiocoris tenuis</name>
    <dbReference type="NCBI Taxonomy" id="355587"/>
    <lineage>
        <taxon>Eukaryota</taxon>
        <taxon>Metazoa</taxon>
        <taxon>Ecdysozoa</taxon>
        <taxon>Arthropoda</taxon>
        <taxon>Hexapoda</taxon>
        <taxon>Insecta</taxon>
        <taxon>Pterygota</taxon>
        <taxon>Neoptera</taxon>
        <taxon>Paraneoptera</taxon>
        <taxon>Hemiptera</taxon>
        <taxon>Heteroptera</taxon>
        <taxon>Panheteroptera</taxon>
        <taxon>Cimicomorpha</taxon>
        <taxon>Miridae</taxon>
        <taxon>Dicyphina</taxon>
        <taxon>Nesidiocoris</taxon>
    </lineage>
</organism>
<dbReference type="InterPro" id="IPR006578">
    <property type="entry name" value="MADF-dom"/>
</dbReference>
<feature type="compositionally biased region" description="Basic residues" evidence="2">
    <location>
        <begin position="334"/>
        <end position="345"/>
    </location>
</feature>
<proteinExistence type="predicted"/>
<sequence length="439" mass="48798">MVRPVFTGRESGAGAEGGAAPDGRVHYGGGAPSGRSGNAARGYPSTEATAPSRFSLRLRMALSLSHSALPSLSAARHLTAALSRSARSAPRLVVRHLYDGFSRRAFPLPNIAGFRVKIILGADRSTSVGSYPHCRSSLVGIARIEPKPGEAGGRQASSDRSSAIGFSFVLRLLPLVCHGSDAMPLTEDRDFMVMFVECIKKHPCIWDTSLSTYARIDLTAQAWQMVAEEMNDSEENCRTRWKNIRTSFGRSLRPHKTGKLRKPYYMAKYLTYLLPFVKGGLAHESSPTNDGFENPVEFLYEGSPTEILEVNGSNDENSSIDESLFDSGSEPAKRPRLRSRTRSGKRKNYAEVDDIEIDDVKPKFEVQEPKNDEGEAKKDDKEDSDWLFFRSLLTDFKKLDNRRKRNVKCEILSLLNEHLNEMEGNNSKDADEKCNIICI</sequence>
<protein>
    <recommendedName>
        <fullName evidence="7">MADF domain-containing protein</fullName>
    </recommendedName>
</protein>
<dbReference type="InterPro" id="IPR004210">
    <property type="entry name" value="BESS_motif"/>
</dbReference>
<evidence type="ECO:0000313" key="5">
    <source>
        <dbReference type="EMBL" id="CAA9997578.1"/>
    </source>
</evidence>
<accession>A0A6H5G5U2</accession>
<feature type="region of interest" description="Disordered" evidence="2">
    <location>
        <begin position="308"/>
        <end position="345"/>
    </location>
</feature>
<dbReference type="Pfam" id="PF02944">
    <property type="entry name" value="BESS"/>
    <property type="match status" value="1"/>
</dbReference>
<dbReference type="PANTHER" id="PTHR12243">
    <property type="entry name" value="MADF DOMAIN TRANSCRIPTION FACTOR"/>
    <property type="match status" value="1"/>
</dbReference>
<evidence type="ECO:0008006" key="7">
    <source>
        <dbReference type="Google" id="ProtNLM"/>
    </source>
</evidence>
<evidence type="ECO:0000256" key="1">
    <source>
        <dbReference type="PROSITE-ProRule" id="PRU00371"/>
    </source>
</evidence>
<gene>
    <name evidence="5" type="ORF">NTEN_LOCUS3872</name>
</gene>
<reference evidence="5 6" key="1">
    <citation type="submission" date="2020-02" db="EMBL/GenBank/DDBJ databases">
        <authorList>
            <person name="Ferguson B K."/>
        </authorList>
    </citation>
    <scope>NUCLEOTIDE SEQUENCE [LARGE SCALE GENOMIC DNA]</scope>
</reference>
<evidence type="ECO:0000259" key="4">
    <source>
        <dbReference type="PROSITE" id="PS51031"/>
    </source>
</evidence>
<dbReference type="Proteomes" id="UP000479000">
    <property type="component" value="Unassembled WGS sequence"/>
</dbReference>
<dbReference type="Pfam" id="PF10545">
    <property type="entry name" value="MADF_DNA_bdg"/>
    <property type="match status" value="1"/>
</dbReference>
<keyword evidence="1" id="KW-0539">Nucleus</keyword>
<name>A0A6H5G5U2_9HEMI</name>
<dbReference type="AlphaFoldDB" id="A0A6H5G5U2"/>
<dbReference type="SMART" id="SM00595">
    <property type="entry name" value="MADF"/>
    <property type="match status" value="1"/>
</dbReference>